<protein>
    <recommendedName>
        <fullName evidence="5">Glutathione hydrolase proenzyme</fullName>
        <ecNumber evidence="5">2.3.2.2</ecNumber>
        <ecNumber evidence="5">3.4.19.13</ecNumber>
    </recommendedName>
    <component>
        <recommendedName>
            <fullName evidence="5">Glutathione hydrolase large chain</fullName>
        </recommendedName>
    </component>
    <component>
        <recommendedName>
            <fullName evidence="5">Glutathione hydrolase small chain</fullName>
        </recommendedName>
    </component>
</protein>
<comment type="catalytic activity">
    <reaction evidence="1 5">
        <text>an S-substituted glutathione + H2O = an S-substituted L-cysteinylglycine + L-glutamate</text>
        <dbReference type="Rhea" id="RHEA:59468"/>
        <dbReference type="ChEBI" id="CHEBI:15377"/>
        <dbReference type="ChEBI" id="CHEBI:29985"/>
        <dbReference type="ChEBI" id="CHEBI:90779"/>
        <dbReference type="ChEBI" id="CHEBI:143103"/>
        <dbReference type="EC" id="3.4.19.13"/>
    </reaction>
</comment>
<evidence type="ECO:0000256" key="2">
    <source>
        <dbReference type="ARBA" id="ARBA00001089"/>
    </source>
</evidence>
<keyword evidence="8" id="KW-1185">Reference proteome</keyword>
<reference evidence="7 8" key="1">
    <citation type="submission" date="2019-05" db="EMBL/GenBank/DDBJ databases">
        <title>Genome of Alcanivorax gelatiniphagus, an oil degrading marine bacteria.</title>
        <authorList>
            <person name="Kwon K.K."/>
        </authorList>
    </citation>
    <scope>NUCLEOTIDE SEQUENCE [LARGE SCALE GENOMIC DNA]</scope>
    <source>
        <strain evidence="7 8">MEBiC 08158</strain>
    </source>
</reference>
<comment type="catalytic activity">
    <reaction evidence="4 5">
        <text>an N-terminal (5-L-glutamyl)-[peptide] + an alpha-amino acid = 5-L-glutamyl amino acid + an N-terminal L-alpha-aminoacyl-[peptide]</text>
        <dbReference type="Rhea" id="RHEA:23904"/>
        <dbReference type="Rhea" id="RHEA-COMP:9780"/>
        <dbReference type="Rhea" id="RHEA-COMP:9795"/>
        <dbReference type="ChEBI" id="CHEBI:77644"/>
        <dbReference type="ChEBI" id="CHEBI:78597"/>
        <dbReference type="ChEBI" id="CHEBI:78599"/>
        <dbReference type="ChEBI" id="CHEBI:78608"/>
        <dbReference type="EC" id="2.3.2.2"/>
    </reaction>
</comment>
<dbReference type="Pfam" id="PF01019">
    <property type="entry name" value="G_glu_transpept"/>
    <property type="match status" value="1"/>
</dbReference>
<dbReference type="PRINTS" id="PR01210">
    <property type="entry name" value="GGTRANSPTASE"/>
</dbReference>
<dbReference type="InterPro" id="IPR051792">
    <property type="entry name" value="GGT_bact"/>
</dbReference>
<evidence type="ECO:0000256" key="6">
    <source>
        <dbReference type="SAM" id="SignalP"/>
    </source>
</evidence>
<dbReference type="RefSeq" id="WP_138773637.1">
    <property type="nucleotide sequence ID" value="NZ_VCQT01000045.1"/>
</dbReference>
<dbReference type="PANTHER" id="PTHR43199:SF6">
    <property type="entry name" value="GLUTATHIONE HYDROLASE PROENZYME"/>
    <property type="match status" value="1"/>
</dbReference>
<dbReference type="Gene3D" id="1.10.246.130">
    <property type="match status" value="1"/>
</dbReference>
<dbReference type="Gene3D" id="3.60.20.40">
    <property type="match status" value="1"/>
</dbReference>
<keyword evidence="5" id="KW-0317">Glutathione biosynthesis</keyword>
<proteinExistence type="inferred from homology"/>
<accession>A0ABY2XIC3</accession>
<comment type="catalytic activity">
    <reaction evidence="2 5">
        <text>glutathione + H2O = L-cysteinylglycine + L-glutamate</text>
        <dbReference type="Rhea" id="RHEA:28807"/>
        <dbReference type="ChEBI" id="CHEBI:15377"/>
        <dbReference type="ChEBI" id="CHEBI:29985"/>
        <dbReference type="ChEBI" id="CHEBI:57925"/>
        <dbReference type="ChEBI" id="CHEBI:61694"/>
        <dbReference type="EC" id="3.4.19.13"/>
    </reaction>
</comment>
<evidence type="ECO:0000313" key="8">
    <source>
        <dbReference type="Proteomes" id="UP000739180"/>
    </source>
</evidence>
<dbReference type="EC" id="3.4.19.13" evidence="5"/>
<dbReference type="GO" id="GO:0103068">
    <property type="term" value="F:leukotriene C4 gamma-glutamyl transferase activity"/>
    <property type="evidence" value="ECO:0007669"/>
    <property type="project" value="UniProtKB-EC"/>
</dbReference>
<feature type="signal peptide" evidence="6">
    <location>
        <begin position="1"/>
        <end position="17"/>
    </location>
</feature>
<comment type="caution">
    <text evidence="7">The sequence shown here is derived from an EMBL/GenBank/DDBJ whole genome shotgun (WGS) entry which is preliminary data.</text>
</comment>
<gene>
    <name evidence="7" type="primary">ggt</name>
    <name evidence="7" type="ORF">FGS76_15925</name>
</gene>
<dbReference type="InterPro" id="IPR043137">
    <property type="entry name" value="GGT_ssub_C"/>
</dbReference>
<dbReference type="InterPro" id="IPR043138">
    <property type="entry name" value="GGT_lsub"/>
</dbReference>
<sequence>MRGLILLVLLFTATAQAAGPGKAAIASAHPLATEAGFEILEQGGNAFDAAVAVAAALAVVEPYSAGMGGGGFWLLHRQSDGFQTMVDARETAPAAATEDMYQDDNGEVVRDRAINGPLAAGIPGQAAAFEHLARHYGKLPLAVTLAPAIRLAREGFPVEQHYRTLAGYRHDVLNRYPVAAGVFLDGGRIPATGTLIQQPDLAQVLEAIAEDGRDGFYKGPVADKLVQGVRQAGGIWTKKDLENYQVKERQPIVGHFRGGRVISAPPPSAGGIVMMEALNILSQFNGGEISEDLLPHLTVEAWRRAYQDRGRYLGDPDFVDMPVDNLLSNSYAKERAASIELDRATPSSELGEPVTTEEGFHTTHLSVLDGDGNRVAATLSINLPFGSGFMPPGTGVILNNEMDDFSSKPGSPNAYGLVGSRANAIAPGKRPLSSMTPTFVEFDDRVAILGTPGGSRIITMVMLGVMEAAAGKPVEDWVTRVRFHHQFLPDRVQAEPAFMDTPEAKGLRLRGHDVVSVERTYGNMQAILWDRDKDQVTAAADPRAIGSAEVRANAGAQPAKQAAAAH</sequence>
<name>A0ABY2XIC3_9GAMM</name>
<comment type="similarity">
    <text evidence="5">Belongs to the gamma-glutamyltransferase family.</text>
</comment>
<feature type="chain" id="PRO_5045464195" description="Glutathione hydrolase proenzyme" evidence="6">
    <location>
        <begin position="18"/>
        <end position="566"/>
    </location>
</feature>
<organism evidence="7 8">
    <name type="scientific">Alloalcanivorax gelatiniphagus</name>
    <dbReference type="NCBI Taxonomy" id="1194167"/>
    <lineage>
        <taxon>Bacteria</taxon>
        <taxon>Pseudomonadati</taxon>
        <taxon>Pseudomonadota</taxon>
        <taxon>Gammaproteobacteria</taxon>
        <taxon>Oceanospirillales</taxon>
        <taxon>Alcanivoracaceae</taxon>
        <taxon>Alloalcanivorax</taxon>
    </lineage>
</organism>
<comment type="PTM">
    <text evidence="5">Cleaved by autocatalysis into a large and a small subunit.</text>
</comment>
<dbReference type="NCBIfam" id="TIGR00066">
    <property type="entry name" value="g_glut_trans"/>
    <property type="match status" value="1"/>
</dbReference>
<evidence type="ECO:0000313" key="7">
    <source>
        <dbReference type="EMBL" id="TMW10801.1"/>
    </source>
</evidence>
<keyword evidence="5" id="KW-0378">Hydrolase</keyword>
<dbReference type="EC" id="2.3.2.2" evidence="5"/>
<evidence type="ECO:0000256" key="5">
    <source>
        <dbReference type="RuleBase" id="RU368036"/>
    </source>
</evidence>
<dbReference type="InterPro" id="IPR029055">
    <property type="entry name" value="Ntn_hydrolases_N"/>
</dbReference>
<evidence type="ECO:0000256" key="4">
    <source>
        <dbReference type="ARBA" id="ARBA00047417"/>
    </source>
</evidence>
<dbReference type="EMBL" id="VCQT01000045">
    <property type="protein sequence ID" value="TMW10801.1"/>
    <property type="molecule type" value="Genomic_DNA"/>
</dbReference>
<evidence type="ECO:0000256" key="3">
    <source>
        <dbReference type="ARBA" id="ARBA00023315"/>
    </source>
</evidence>
<comment type="subunit">
    <text evidence="5">This enzyme consists of two polypeptide chains, which are synthesized in precursor form from a single polypeptide.</text>
</comment>
<keyword evidence="5 7" id="KW-0808">Transferase</keyword>
<dbReference type="SUPFAM" id="SSF56235">
    <property type="entry name" value="N-terminal nucleophile aminohydrolases (Ntn hydrolases)"/>
    <property type="match status" value="1"/>
</dbReference>
<dbReference type="PANTHER" id="PTHR43199">
    <property type="entry name" value="GLUTATHIONE HYDROLASE"/>
    <property type="match status" value="1"/>
</dbReference>
<comment type="pathway">
    <text evidence="5">Sulfur metabolism; glutathione metabolism.</text>
</comment>
<evidence type="ECO:0000256" key="1">
    <source>
        <dbReference type="ARBA" id="ARBA00001049"/>
    </source>
</evidence>
<keyword evidence="3 5" id="KW-0012">Acyltransferase</keyword>
<dbReference type="Proteomes" id="UP000739180">
    <property type="component" value="Unassembled WGS sequence"/>
</dbReference>
<keyword evidence="5" id="KW-0865">Zymogen</keyword>
<keyword evidence="6" id="KW-0732">Signal</keyword>
<dbReference type="InterPro" id="IPR000101">
    <property type="entry name" value="GGT_peptidase"/>
</dbReference>